<organism evidence="1">
    <name type="scientific">Trypanosoma vivax (strain Y486)</name>
    <dbReference type="NCBI Taxonomy" id="1055687"/>
    <lineage>
        <taxon>Eukaryota</taxon>
        <taxon>Discoba</taxon>
        <taxon>Euglenozoa</taxon>
        <taxon>Kinetoplastea</taxon>
        <taxon>Metakinetoplastina</taxon>
        <taxon>Trypanosomatida</taxon>
        <taxon>Trypanosomatidae</taxon>
        <taxon>Trypanosoma</taxon>
        <taxon>Duttonella</taxon>
    </lineage>
</organism>
<name>G0TUT4_TRYVY</name>
<proteinExistence type="predicted"/>
<dbReference type="EMBL" id="HE573020">
    <property type="protein sequence ID" value="CCC47721.1"/>
    <property type="molecule type" value="Genomic_DNA"/>
</dbReference>
<evidence type="ECO:0000313" key="1">
    <source>
        <dbReference type="EMBL" id="CCC47721.1"/>
    </source>
</evidence>
<gene>
    <name evidence="1" type="ORF">TVY486_0403880</name>
</gene>
<accession>G0TUT4</accession>
<protein>
    <submittedName>
        <fullName evidence="1">Uncharacterized protein</fullName>
    </submittedName>
</protein>
<dbReference type="AlphaFoldDB" id="G0TUT4"/>
<dbReference type="VEuPathDB" id="TriTrypDB:TvY486_0403880"/>
<reference evidence="1" key="1">
    <citation type="journal article" date="2012" name="Proc. Natl. Acad. Sci. U.S.A.">
        <title>Antigenic diversity is generated by distinct evolutionary mechanisms in African trypanosome species.</title>
        <authorList>
            <person name="Jackson A.P."/>
            <person name="Berry A."/>
            <person name="Aslett M."/>
            <person name="Allison H.C."/>
            <person name="Burton P."/>
            <person name="Vavrova-Anderson J."/>
            <person name="Brown R."/>
            <person name="Browne H."/>
            <person name="Corton N."/>
            <person name="Hauser H."/>
            <person name="Gamble J."/>
            <person name="Gilderthorp R."/>
            <person name="Marcello L."/>
            <person name="McQuillan J."/>
            <person name="Otto T.D."/>
            <person name="Quail M.A."/>
            <person name="Sanders M.J."/>
            <person name="van Tonder A."/>
            <person name="Ginger M.L."/>
            <person name="Field M.C."/>
            <person name="Barry J.D."/>
            <person name="Hertz-Fowler C."/>
            <person name="Berriman M."/>
        </authorList>
    </citation>
    <scope>NUCLEOTIDE SEQUENCE</scope>
    <source>
        <strain evidence="1">Y486</strain>
    </source>
</reference>
<sequence>MNPLPPAAMGADVLSCSCTPFLCLERKRVLERLKQEKRMQIENGARRKRELLRDEEALLEAERSRLSSLHEQCSSSVHSPVFTGIHTEGSSTAHSHKNALTVEQLTRHKLTAALENTVHPGEDSPSNPSAASIDNDSNCLAFDDTVDLQELNRLYDEYKHHKMDGESNAEHGDETKRVGEPLSAAATIRTGAHLTRSCGKNAL</sequence>